<dbReference type="Proteomes" id="UP000243006">
    <property type="component" value="Unassembled WGS sequence"/>
</dbReference>
<keyword evidence="4" id="KW-0175">Coiled coil</keyword>
<dbReference type="GO" id="GO:0006351">
    <property type="term" value="P:DNA-templated transcription"/>
    <property type="evidence" value="ECO:0007669"/>
    <property type="project" value="InterPro"/>
</dbReference>
<protein>
    <submittedName>
        <fullName evidence="7">Dirp</fullName>
    </submittedName>
</protein>
<evidence type="ECO:0000256" key="4">
    <source>
        <dbReference type="SAM" id="Coils"/>
    </source>
</evidence>
<evidence type="ECO:0000259" key="6">
    <source>
        <dbReference type="SMART" id="SM01135"/>
    </source>
</evidence>
<proteinExistence type="inferred from homology"/>
<dbReference type="PANTHER" id="PTHR21689">
    <property type="entry name" value="LIN-9"/>
    <property type="match status" value="1"/>
</dbReference>
<feature type="compositionally biased region" description="Polar residues" evidence="5">
    <location>
        <begin position="1"/>
        <end position="14"/>
    </location>
</feature>
<dbReference type="SMART" id="SM01135">
    <property type="entry name" value="DIRP"/>
    <property type="match status" value="1"/>
</dbReference>
<evidence type="ECO:0000256" key="1">
    <source>
        <dbReference type="ARBA" id="ARBA00004123"/>
    </source>
</evidence>
<dbReference type="Pfam" id="PF19438">
    <property type="entry name" value="LIN9_C"/>
    <property type="match status" value="1"/>
</dbReference>
<evidence type="ECO:0000256" key="3">
    <source>
        <dbReference type="ARBA" id="ARBA00023242"/>
    </source>
</evidence>
<name>A0A1Y3EA97_9BILA</name>
<evidence type="ECO:0000256" key="5">
    <source>
        <dbReference type="SAM" id="MobiDB-lite"/>
    </source>
</evidence>
<comment type="similarity">
    <text evidence="2">Belongs to the lin-9 family.</text>
</comment>
<dbReference type="PANTHER" id="PTHR21689:SF2">
    <property type="entry name" value="PROTEIN LIN-9 HOMOLOG"/>
    <property type="match status" value="1"/>
</dbReference>
<gene>
    <name evidence="7" type="ORF">D917_00635</name>
</gene>
<dbReference type="InterPro" id="IPR010561">
    <property type="entry name" value="LIN-9/ALY1"/>
</dbReference>
<dbReference type="Pfam" id="PF06584">
    <property type="entry name" value="DIRP"/>
    <property type="match status" value="1"/>
</dbReference>
<feature type="coiled-coil region" evidence="4">
    <location>
        <begin position="368"/>
        <end position="424"/>
    </location>
</feature>
<dbReference type="GO" id="GO:0005654">
    <property type="term" value="C:nucleoplasm"/>
    <property type="evidence" value="ECO:0007669"/>
    <property type="project" value="TreeGrafter"/>
</dbReference>
<evidence type="ECO:0000256" key="2">
    <source>
        <dbReference type="ARBA" id="ARBA00006732"/>
    </source>
</evidence>
<dbReference type="GO" id="GO:0003677">
    <property type="term" value="F:DNA binding"/>
    <property type="evidence" value="ECO:0007669"/>
    <property type="project" value="TreeGrafter"/>
</dbReference>
<keyword evidence="3" id="KW-0539">Nucleus</keyword>
<sequence>MPANVSTEAETTDSAELAENGVAVSDEKAANDVETSAPSTEVTQTVVVTPRRSARVLQKELMHADGEEKHPYGRLTAATARFYTSRFQTYRSPSKNQPVIRGSNDLPLDLRQNLKRMKNFLKLPKARRWVYYEFFYSDIDRELFLGPNEFQQCLQDYFPVVSTSRINDVEYRQIKRLIGKPRRLSPAFLFEEREMLDKKRQRIRDIQKGGAYVVGTDVQLPSKIPQPLTVGAKVFAKLNGNRDGIFAGTVDALVESGYRIIFEKPTVPAAIVPDVDVMADQPEDLVSVSFFLEKNKAAQPLPFRPNNLLSPTCTQLPVRNQDFNNEDMNPVDVAGRKGSLQASMMREDKCGNFPLRLITVMVKVSKFLDRKRTLVDRLRQKNESAERLHLEFGNYYQPDFQILYARLVNKLAKLNEQMESYLKLVAEYGSTLLPHLTEVTLTSRPETLRKFCLSRATQLVKQSITPGLDHSLDKGGVDLVISMCALLLQLRSLGQQQTLSAYDVRLVNKVLVEIKDHLEPKVRQNFEDSVEVAIRRVAMSLTNNQYCSGMPLTS</sequence>
<dbReference type="InterPro" id="IPR033471">
    <property type="entry name" value="DIRP"/>
</dbReference>
<comment type="caution">
    <text evidence="7">The sequence shown here is derived from an EMBL/GenBank/DDBJ whole genome shotgun (WGS) entry which is preliminary data.</text>
</comment>
<organism evidence="7 8">
    <name type="scientific">Trichinella nativa</name>
    <dbReference type="NCBI Taxonomy" id="6335"/>
    <lineage>
        <taxon>Eukaryota</taxon>
        <taxon>Metazoa</taxon>
        <taxon>Ecdysozoa</taxon>
        <taxon>Nematoda</taxon>
        <taxon>Enoplea</taxon>
        <taxon>Dorylaimia</taxon>
        <taxon>Trichinellida</taxon>
        <taxon>Trichinellidae</taxon>
        <taxon>Trichinella</taxon>
    </lineage>
</organism>
<dbReference type="InterPro" id="IPR045831">
    <property type="entry name" value="LIN9_C"/>
</dbReference>
<dbReference type="EMBL" id="LVZM01022450">
    <property type="protein sequence ID" value="OUC40767.1"/>
    <property type="molecule type" value="Genomic_DNA"/>
</dbReference>
<dbReference type="GO" id="GO:0051726">
    <property type="term" value="P:regulation of cell cycle"/>
    <property type="evidence" value="ECO:0007669"/>
    <property type="project" value="TreeGrafter"/>
</dbReference>
<evidence type="ECO:0000313" key="8">
    <source>
        <dbReference type="Proteomes" id="UP000243006"/>
    </source>
</evidence>
<accession>A0A1Y3EA97</accession>
<dbReference type="AlphaFoldDB" id="A0A1Y3EA97"/>
<evidence type="ECO:0000313" key="7">
    <source>
        <dbReference type="EMBL" id="OUC40767.1"/>
    </source>
</evidence>
<comment type="subcellular location">
    <subcellularLocation>
        <location evidence="1">Nucleus</location>
    </subcellularLocation>
</comment>
<dbReference type="GO" id="GO:0017053">
    <property type="term" value="C:transcription repressor complex"/>
    <property type="evidence" value="ECO:0007669"/>
    <property type="project" value="InterPro"/>
</dbReference>
<feature type="compositionally biased region" description="Polar residues" evidence="5">
    <location>
        <begin position="33"/>
        <end position="43"/>
    </location>
</feature>
<dbReference type="GO" id="GO:0006357">
    <property type="term" value="P:regulation of transcription by RNA polymerase II"/>
    <property type="evidence" value="ECO:0007669"/>
    <property type="project" value="TreeGrafter"/>
</dbReference>
<reference evidence="7 8" key="1">
    <citation type="submission" date="2015-04" db="EMBL/GenBank/DDBJ databases">
        <title>Draft genome of the roundworm Trichinella nativa.</title>
        <authorList>
            <person name="Mitreva M."/>
        </authorList>
    </citation>
    <scope>NUCLEOTIDE SEQUENCE [LARGE SCALE GENOMIC DNA]</scope>
    <source>
        <strain evidence="7 8">ISS45</strain>
    </source>
</reference>
<feature type="region of interest" description="Disordered" evidence="5">
    <location>
        <begin position="1"/>
        <end position="43"/>
    </location>
</feature>
<feature type="domain" description="DIRP" evidence="6">
    <location>
        <begin position="135"/>
        <end position="240"/>
    </location>
</feature>